<sequence>MNTISSVTPNPSLSQVGQRYNDCFSPLKEKGQGAFIPFVTIGDPNPELSFNIIKTLIDAGADALELGIPFSDPSADGVTIQKAGLRALNANVDIDVCFDILARVREYAPSIPIGLLLYGNLVFARGINQFYLDAGKAGVDSVLIADLPIRESQPFREAAMANGIAPIFIAPPNADDDTLQAIASYSRGYTYVLSRAGVTGAEVKATNVADKLVARLNAFNSAPAVIGFGISNPEQVKQALASGAQGAISGSAVVNIIEKNLDDEAKMLTELASFVSNMKSAT</sequence>
<dbReference type="Proteomes" id="UP001157134">
    <property type="component" value="Unassembled WGS sequence"/>
</dbReference>
<dbReference type="InterPro" id="IPR011060">
    <property type="entry name" value="RibuloseP-bd_barrel"/>
</dbReference>
<dbReference type="InterPro" id="IPR013785">
    <property type="entry name" value="Aldolase_TIM"/>
</dbReference>
<dbReference type="SUPFAM" id="SSF51366">
    <property type="entry name" value="Ribulose-phoshate binding barrel"/>
    <property type="match status" value="1"/>
</dbReference>
<comment type="catalytic activity">
    <reaction evidence="7 8">
        <text>(1S,2R)-1-C-(indol-3-yl)glycerol 3-phosphate + L-serine = D-glyceraldehyde 3-phosphate + L-tryptophan + H2O</text>
        <dbReference type="Rhea" id="RHEA:10532"/>
        <dbReference type="ChEBI" id="CHEBI:15377"/>
        <dbReference type="ChEBI" id="CHEBI:33384"/>
        <dbReference type="ChEBI" id="CHEBI:57912"/>
        <dbReference type="ChEBI" id="CHEBI:58866"/>
        <dbReference type="ChEBI" id="CHEBI:59776"/>
        <dbReference type="EC" id="4.2.1.20"/>
    </reaction>
</comment>
<evidence type="ECO:0000256" key="2">
    <source>
        <dbReference type="ARBA" id="ARBA00011270"/>
    </source>
</evidence>
<keyword evidence="4 8" id="KW-0822">Tryptophan biosynthesis</keyword>
<evidence type="ECO:0000313" key="11">
    <source>
        <dbReference type="Proteomes" id="UP001157134"/>
    </source>
</evidence>
<dbReference type="CDD" id="cd04724">
    <property type="entry name" value="Tryptophan_synthase_alpha"/>
    <property type="match status" value="1"/>
</dbReference>
<dbReference type="EC" id="4.2.1.20" evidence="8"/>
<keyword evidence="3 8" id="KW-0028">Amino-acid biosynthesis</keyword>
<dbReference type="HAMAP" id="MF_00131">
    <property type="entry name" value="Trp_synth_alpha"/>
    <property type="match status" value="1"/>
</dbReference>
<proteinExistence type="inferred from homology"/>
<evidence type="ECO:0000256" key="6">
    <source>
        <dbReference type="ARBA" id="ARBA00023239"/>
    </source>
</evidence>
<keyword evidence="5 8" id="KW-0057">Aromatic amino acid biosynthesis</keyword>
<evidence type="ECO:0000256" key="1">
    <source>
        <dbReference type="ARBA" id="ARBA00004733"/>
    </source>
</evidence>
<comment type="function">
    <text evidence="8">The alpha subunit is responsible for the aldol cleavage of indoleglycerol phosphate to indole and glyceraldehyde 3-phosphate.</text>
</comment>
<keyword evidence="11" id="KW-1185">Reference proteome</keyword>
<comment type="similarity">
    <text evidence="8 9">Belongs to the TrpA family.</text>
</comment>
<reference evidence="10 11" key="1">
    <citation type="submission" date="2023-03" db="EMBL/GenBank/DDBJ databases">
        <title>Thalassotalea loyana LMG 22536T draft genome sequence.</title>
        <authorList>
            <person name="Sawabe T."/>
        </authorList>
    </citation>
    <scope>NUCLEOTIDE SEQUENCE [LARGE SCALE GENOMIC DNA]</scope>
    <source>
        <strain evidence="10 11">LMG 22536</strain>
    </source>
</reference>
<name>A0ABQ6HFQ7_9GAMM</name>
<organism evidence="10 11">
    <name type="scientific">Thalassotalea loyana</name>
    <dbReference type="NCBI Taxonomy" id="280483"/>
    <lineage>
        <taxon>Bacteria</taxon>
        <taxon>Pseudomonadati</taxon>
        <taxon>Pseudomonadota</taxon>
        <taxon>Gammaproteobacteria</taxon>
        <taxon>Alteromonadales</taxon>
        <taxon>Colwelliaceae</taxon>
        <taxon>Thalassotalea</taxon>
    </lineage>
</organism>
<gene>
    <name evidence="8 10" type="primary">trpA</name>
    <name evidence="10" type="ORF">tloyanaT_31890</name>
</gene>
<evidence type="ECO:0000256" key="5">
    <source>
        <dbReference type="ARBA" id="ARBA00023141"/>
    </source>
</evidence>
<keyword evidence="6 8" id="KW-0456">Lyase</keyword>
<dbReference type="NCBIfam" id="TIGR00262">
    <property type="entry name" value="trpA"/>
    <property type="match status" value="1"/>
</dbReference>
<accession>A0ABQ6HFQ7</accession>
<dbReference type="Gene3D" id="3.20.20.70">
    <property type="entry name" value="Aldolase class I"/>
    <property type="match status" value="1"/>
</dbReference>
<protein>
    <recommendedName>
        <fullName evidence="8">Tryptophan synthase alpha chain</fullName>
        <ecNumber evidence="8">4.2.1.20</ecNumber>
    </recommendedName>
</protein>
<comment type="caution">
    <text evidence="10">The sequence shown here is derived from an EMBL/GenBank/DDBJ whole genome shotgun (WGS) entry which is preliminary data.</text>
</comment>
<evidence type="ECO:0000256" key="7">
    <source>
        <dbReference type="ARBA" id="ARBA00049047"/>
    </source>
</evidence>
<feature type="active site" description="Proton acceptor" evidence="8">
    <location>
        <position position="65"/>
    </location>
</feature>
<evidence type="ECO:0000256" key="4">
    <source>
        <dbReference type="ARBA" id="ARBA00022822"/>
    </source>
</evidence>
<evidence type="ECO:0000256" key="8">
    <source>
        <dbReference type="HAMAP-Rule" id="MF_00131"/>
    </source>
</evidence>
<comment type="subunit">
    <text evidence="2 8">Tetramer of two alpha and two beta chains.</text>
</comment>
<dbReference type="InterPro" id="IPR002028">
    <property type="entry name" value="Trp_synthase_suA"/>
</dbReference>
<evidence type="ECO:0000256" key="3">
    <source>
        <dbReference type="ARBA" id="ARBA00022605"/>
    </source>
</evidence>
<feature type="active site" description="Proton acceptor" evidence="8">
    <location>
        <position position="76"/>
    </location>
</feature>
<dbReference type="PANTHER" id="PTHR43406:SF1">
    <property type="entry name" value="TRYPTOPHAN SYNTHASE ALPHA CHAIN, CHLOROPLASTIC"/>
    <property type="match status" value="1"/>
</dbReference>
<dbReference type="EMBL" id="BSSV01000008">
    <property type="protein sequence ID" value="GLX86936.1"/>
    <property type="molecule type" value="Genomic_DNA"/>
</dbReference>
<comment type="pathway">
    <text evidence="1 8">Amino-acid biosynthesis; L-tryptophan biosynthesis; L-tryptophan from chorismate: step 5/5.</text>
</comment>
<evidence type="ECO:0000313" key="10">
    <source>
        <dbReference type="EMBL" id="GLX86936.1"/>
    </source>
</evidence>
<dbReference type="PANTHER" id="PTHR43406">
    <property type="entry name" value="TRYPTOPHAN SYNTHASE, ALPHA CHAIN"/>
    <property type="match status" value="1"/>
</dbReference>
<dbReference type="Pfam" id="PF00290">
    <property type="entry name" value="Trp_syntA"/>
    <property type="match status" value="1"/>
</dbReference>
<evidence type="ECO:0000256" key="9">
    <source>
        <dbReference type="RuleBase" id="RU003662"/>
    </source>
</evidence>